<sequence>MQSRKSPALRRPGRALALNVPANQQQQDARSAAEEGRGGFSFGRN</sequence>
<organism evidence="2 3">
    <name type="scientific">Caballeronia sordidicola</name>
    <name type="common">Burkholderia sordidicola</name>
    <dbReference type="NCBI Taxonomy" id="196367"/>
    <lineage>
        <taxon>Bacteria</taxon>
        <taxon>Pseudomonadati</taxon>
        <taxon>Pseudomonadota</taxon>
        <taxon>Betaproteobacteria</taxon>
        <taxon>Burkholderiales</taxon>
        <taxon>Burkholderiaceae</taxon>
        <taxon>Caballeronia</taxon>
    </lineage>
</organism>
<evidence type="ECO:0000256" key="1">
    <source>
        <dbReference type="SAM" id="MobiDB-lite"/>
    </source>
</evidence>
<reference evidence="2 3" key="1">
    <citation type="submission" date="2017-03" db="EMBL/GenBank/DDBJ databases">
        <title>Genome analysis of strain PAMC 26510.</title>
        <authorList>
            <person name="Oh H.-M."/>
            <person name="Yang J.-A."/>
        </authorList>
    </citation>
    <scope>NUCLEOTIDE SEQUENCE [LARGE SCALE GENOMIC DNA]</scope>
    <source>
        <strain evidence="2 3">PAMC 26510</strain>
    </source>
</reference>
<evidence type="ECO:0000313" key="3">
    <source>
        <dbReference type="Proteomes" id="UP000194546"/>
    </source>
</evidence>
<dbReference type="AlphaFoldDB" id="A0A242MQ73"/>
<protein>
    <submittedName>
        <fullName evidence="2">Uncharacterized protein</fullName>
    </submittedName>
</protein>
<gene>
    <name evidence="2" type="ORF">PAMC26510_19575</name>
</gene>
<comment type="caution">
    <text evidence="2">The sequence shown here is derived from an EMBL/GenBank/DDBJ whole genome shotgun (WGS) entry which is preliminary data.</text>
</comment>
<proteinExistence type="predicted"/>
<evidence type="ECO:0000313" key="2">
    <source>
        <dbReference type="EMBL" id="OTP73478.1"/>
    </source>
</evidence>
<feature type="region of interest" description="Disordered" evidence="1">
    <location>
        <begin position="1"/>
        <end position="45"/>
    </location>
</feature>
<dbReference type="Proteomes" id="UP000194546">
    <property type="component" value="Unassembled WGS sequence"/>
</dbReference>
<accession>A0A242MQ73</accession>
<dbReference type="EMBL" id="NBTY01000100">
    <property type="protein sequence ID" value="OTP73478.1"/>
    <property type="molecule type" value="Genomic_DNA"/>
</dbReference>
<name>A0A242MQ73_CABSO</name>